<dbReference type="Gene3D" id="3.30.420.10">
    <property type="entry name" value="Ribonuclease H-like superfamily/Ribonuclease H"/>
    <property type="match status" value="1"/>
</dbReference>
<dbReference type="GO" id="GO:0003676">
    <property type="term" value="F:nucleic acid binding"/>
    <property type="evidence" value="ECO:0007669"/>
    <property type="project" value="InterPro"/>
</dbReference>
<feature type="region of interest" description="Disordered" evidence="1">
    <location>
        <begin position="27"/>
        <end position="54"/>
    </location>
</feature>
<evidence type="ECO:0000256" key="1">
    <source>
        <dbReference type="SAM" id="MobiDB-lite"/>
    </source>
</evidence>
<feature type="compositionally biased region" description="Polar residues" evidence="1">
    <location>
        <begin position="38"/>
        <end position="54"/>
    </location>
</feature>
<dbReference type="AlphaFoldDB" id="A0A067R4H0"/>
<evidence type="ECO:0000313" key="3">
    <source>
        <dbReference type="Proteomes" id="UP000027135"/>
    </source>
</evidence>
<sequence>MSVEAFGENAVSQSKTFLWYKRFKDGRTSVDDDERSGRPSTSTTPENIAESSRGDQTVNGKFYCEVLKRLRRPLRANVRKSGRTTAGFSTTTTRPPTHRSLFGSFWLPVIPHPPYSPDLAPRDFFLFPKMKFRLKGRRFDTIEEIQAESQEVLKTLTLEDFEGCMESWGKTLGSLNP</sequence>
<dbReference type="PANTHER" id="PTHR46060:SF1">
    <property type="entry name" value="MARINER MOS1 TRANSPOSASE-LIKE PROTEIN"/>
    <property type="match status" value="1"/>
</dbReference>
<dbReference type="STRING" id="136037.A0A067R4H0"/>
<accession>A0A067R4H0</accession>
<organism evidence="2 3">
    <name type="scientific">Zootermopsis nevadensis</name>
    <name type="common">Dampwood termite</name>
    <dbReference type="NCBI Taxonomy" id="136037"/>
    <lineage>
        <taxon>Eukaryota</taxon>
        <taxon>Metazoa</taxon>
        <taxon>Ecdysozoa</taxon>
        <taxon>Arthropoda</taxon>
        <taxon>Hexapoda</taxon>
        <taxon>Insecta</taxon>
        <taxon>Pterygota</taxon>
        <taxon>Neoptera</taxon>
        <taxon>Polyneoptera</taxon>
        <taxon>Dictyoptera</taxon>
        <taxon>Blattodea</taxon>
        <taxon>Blattoidea</taxon>
        <taxon>Termitoidae</taxon>
        <taxon>Termopsidae</taxon>
        <taxon>Zootermopsis</taxon>
    </lineage>
</organism>
<proteinExistence type="predicted"/>
<dbReference type="Proteomes" id="UP000027135">
    <property type="component" value="Unassembled WGS sequence"/>
</dbReference>
<evidence type="ECO:0008006" key="4">
    <source>
        <dbReference type="Google" id="ProtNLM"/>
    </source>
</evidence>
<dbReference type="InterPro" id="IPR052709">
    <property type="entry name" value="Transposase-MT_Hybrid"/>
</dbReference>
<evidence type="ECO:0000313" key="2">
    <source>
        <dbReference type="EMBL" id="KDR17950.1"/>
    </source>
</evidence>
<gene>
    <name evidence="2" type="ORF">L798_08168</name>
</gene>
<dbReference type="PANTHER" id="PTHR46060">
    <property type="entry name" value="MARINER MOS1 TRANSPOSASE-LIKE PROTEIN"/>
    <property type="match status" value="1"/>
</dbReference>
<dbReference type="InterPro" id="IPR036397">
    <property type="entry name" value="RNaseH_sf"/>
</dbReference>
<keyword evidence="3" id="KW-1185">Reference proteome</keyword>
<dbReference type="EMBL" id="KK852711">
    <property type="protein sequence ID" value="KDR17950.1"/>
    <property type="molecule type" value="Genomic_DNA"/>
</dbReference>
<protein>
    <recommendedName>
        <fullName evidence="4">Mos1 transposase HTH domain-containing protein</fullName>
    </recommendedName>
</protein>
<dbReference type="eggNOG" id="ENOG502RVCX">
    <property type="taxonomic scope" value="Eukaryota"/>
</dbReference>
<dbReference type="InParanoid" id="A0A067R4H0"/>
<dbReference type="OMA" id="HELLMWD"/>
<name>A0A067R4H0_ZOONE</name>
<reference evidence="2 3" key="1">
    <citation type="journal article" date="2014" name="Nat. Commun.">
        <title>Molecular traces of alternative social organization in a termite genome.</title>
        <authorList>
            <person name="Terrapon N."/>
            <person name="Li C."/>
            <person name="Robertson H.M."/>
            <person name="Ji L."/>
            <person name="Meng X."/>
            <person name="Booth W."/>
            <person name="Chen Z."/>
            <person name="Childers C.P."/>
            <person name="Glastad K.M."/>
            <person name="Gokhale K."/>
            <person name="Gowin J."/>
            <person name="Gronenberg W."/>
            <person name="Hermansen R.A."/>
            <person name="Hu H."/>
            <person name="Hunt B.G."/>
            <person name="Huylmans A.K."/>
            <person name="Khalil S.M."/>
            <person name="Mitchell R.D."/>
            <person name="Munoz-Torres M.C."/>
            <person name="Mustard J.A."/>
            <person name="Pan H."/>
            <person name="Reese J.T."/>
            <person name="Scharf M.E."/>
            <person name="Sun F."/>
            <person name="Vogel H."/>
            <person name="Xiao J."/>
            <person name="Yang W."/>
            <person name="Yang Z."/>
            <person name="Yang Z."/>
            <person name="Zhou J."/>
            <person name="Zhu J."/>
            <person name="Brent C.S."/>
            <person name="Elsik C.G."/>
            <person name="Goodisman M.A."/>
            <person name="Liberles D.A."/>
            <person name="Roe R.M."/>
            <person name="Vargo E.L."/>
            <person name="Vilcinskas A."/>
            <person name="Wang J."/>
            <person name="Bornberg-Bauer E."/>
            <person name="Korb J."/>
            <person name="Zhang G."/>
            <person name="Liebig J."/>
        </authorList>
    </citation>
    <scope>NUCLEOTIDE SEQUENCE [LARGE SCALE GENOMIC DNA]</scope>
    <source>
        <tissue evidence="2">Whole organism</tissue>
    </source>
</reference>